<sequence>MIDQRLGLPAPRSYSSVSPDSPAMALSNLVVFGLLASLAPALVAASAVPLSPVDIINNNNDYGLSLERRALPNSPSGNYSPLAVDCPATRPSARAANALSPSETDWLALRRNNTLQPLIDFLVAANISGFDAKAYISRASDANRPNIGLAMSGGGYRALMNGAGFLAAADSRTADQPANGSIAGLLQASTYLAGLSGGGWLVGSMFANNFSTIVQMRDGYPGSDLWRFDNSIFVGPSKDAQDSGSNTSRSAKRGDTAADMSVERRGILSTAEYWTDVAHQVAAKADAGYETSLTDYWGRALSYQLINTPDGGLDYTFSSIALTDNFARADTPFPILVADSRAPGTTIIALNSTVYEFNAFEMGSWDPTTFGFVPTAFLGSNFSNGEVPTANDSHCVRGFDQLGFVMGTSSTLFNQFLLANLSAQANVPTFVLNIIEDLLTDLGQANNDIAQYVPNPFYKYHPATNDFANATQLTLVDGGEDLQNLPLHPLIQPVRAVDVIVAVDSSADTDFNWPNGTALRASYDRSLGAIANGTLFPPVPDDHTFVNLQLNQHPTFFGCNASNFSLSDGQTLPPLVVYLPNAPWSEFSNVSTFDPSYSLAQRNAIIQNGFNAATRGNGTLDARWPTCLACAVLSRSFTRTQTEVPAVCSSCFAQYCWNGTLSTADNGAYAPALLLQGAASSNATNAAGRLGAAGHGWAKVLAVGVSIVVVLAL</sequence>
<dbReference type="GO" id="GO:0004622">
    <property type="term" value="F:phosphatidylcholine lysophospholipase activity"/>
    <property type="evidence" value="ECO:0007669"/>
    <property type="project" value="UniProtKB-EC"/>
</dbReference>
<feature type="region of interest" description="Disordered" evidence="11">
    <location>
        <begin position="237"/>
        <end position="258"/>
    </location>
</feature>
<evidence type="ECO:0000259" key="12">
    <source>
        <dbReference type="PROSITE" id="PS51210"/>
    </source>
</evidence>
<dbReference type="GO" id="GO:0005829">
    <property type="term" value="C:cytosol"/>
    <property type="evidence" value="ECO:0007669"/>
    <property type="project" value="TreeGrafter"/>
</dbReference>
<dbReference type="AlphaFoldDB" id="U7PLZ5"/>
<evidence type="ECO:0000256" key="9">
    <source>
        <dbReference type="PROSITE-ProRule" id="PRU00555"/>
    </source>
</evidence>
<dbReference type="EC" id="3.1.1.5" evidence="2 10"/>
<name>U7PLZ5_SPOS1</name>
<dbReference type="GO" id="GO:0005783">
    <property type="term" value="C:endoplasmic reticulum"/>
    <property type="evidence" value="ECO:0007669"/>
    <property type="project" value="TreeGrafter"/>
</dbReference>
<dbReference type="SMART" id="SM00022">
    <property type="entry name" value="PLAc"/>
    <property type="match status" value="1"/>
</dbReference>
<protein>
    <recommendedName>
        <fullName evidence="2 10">Lysophospholipase</fullName>
        <ecNumber evidence="2 10">3.1.1.5</ecNumber>
    </recommendedName>
</protein>
<dbReference type="PANTHER" id="PTHR10728">
    <property type="entry name" value="CYTOSOLIC PHOSPHOLIPASE A2"/>
    <property type="match status" value="1"/>
</dbReference>
<evidence type="ECO:0000256" key="10">
    <source>
        <dbReference type="RuleBase" id="RU362103"/>
    </source>
</evidence>
<accession>U7PLZ5</accession>
<organism evidence="13 14">
    <name type="scientific">Sporothrix schenckii (strain ATCC 58251 / de Perez 2211183)</name>
    <name type="common">Rose-picker's disease fungus</name>
    <dbReference type="NCBI Taxonomy" id="1391915"/>
    <lineage>
        <taxon>Eukaryota</taxon>
        <taxon>Fungi</taxon>
        <taxon>Dikarya</taxon>
        <taxon>Ascomycota</taxon>
        <taxon>Pezizomycotina</taxon>
        <taxon>Sordariomycetes</taxon>
        <taxon>Sordariomycetidae</taxon>
        <taxon>Ophiostomatales</taxon>
        <taxon>Ophiostomataceae</taxon>
        <taxon>Sporothrix</taxon>
    </lineage>
</organism>
<evidence type="ECO:0000256" key="11">
    <source>
        <dbReference type="SAM" id="MobiDB-lite"/>
    </source>
</evidence>
<comment type="catalytic activity">
    <reaction evidence="8 10">
        <text>a 1-acyl-sn-glycero-3-phosphocholine + H2O = sn-glycerol 3-phosphocholine + a fatty acid + H(+)</text>
        <dbReference type="Rhea" id="RHEA:15177"/>
        <dbReference type="ChEBI" id="CHEBI:15377"/>
        <dbReference type="ChEBI" id="CHEBI:15378"/>
        <dbReference type="ChEBI" id="CHEBI:16870"/>
        <dbReference type="ChEBI" id="CHEBI:28868"/>
        <dbReference type="ChEBI" id="CHEBI:58168"/>
        <dbReference type="EC" id="3.1.1.5"/>
    </reaction>
</comment>
<dbReference type="GO" id="GO:0046475">
    <property type="term" value="P:glycerophospholipid catabolic process"/>
    <property type="evidence" value="ECO:0007669"/>
    <property type="project" value="TreeGrafter"/>
</dbReference>
<dbReference type="eggNOG" id="KOG1325">
    <property type="taxonomic scope" value="Eukaryota"/>
</dbReference>
<dbReference type="InterPro" id="IPR002642">
    <property type="entry name" value="LysoPLipase_cat_dom"/>
</dbReference>
<keyword evidence="4 9" id="KW-0378">Hydrolase</keyword>
<evidence type="ECO:0000256" key="6">
    <source>
        <dbReference type="ARBA" id="ARBA00023098"/>
    </source>
</evidence>
<evidence type="ECO:0000256" key="2">
    <source>
        <dbReference type="ARBA" id="ARBA00013274"/>
    </source>
</evidence>
<keyword evidence="14" id="KW-1185">Reference proteome</keyword>
<evidence type="ECO:0000313" key="14">
    <source>
        <dbReference type="Proteomes" id="UP000018087"/>
    </source>
</evidence>
<gene>
    <name evidence="13" type="ORF">HMPREF1624_06882</name>
</gene>
<comment type="similarity">
    <text evidence="1 10">Belongs to the lysophospholipase family.</text>
</comment>
<keyword evidence="6 9" id="KW-0443">Lipid metabolism</keyword>
<evidence type="ECO:0000256" key="7">
    <source>
        <dbReference type="ARBA" id="ARBA00023180"/>
    </source>
</evidence>
<dbReference type="Gene3D" id="3.40.1090.10">
    <property type="entry name" value="Cytosolic phospholipase A2 catalytic domain"/>
    <property type="match status" value="1"/>
</dbReference>
<dbReference type="PANTHER" id="PTHR10728:SF33">
    <property type="entry name" value="LYSOPHOSPHOLIPASE 1-RELATED"/>
    <property type="match status" value="1"/>
</dbReference>
<dbReference type="FunFam" id="3.40.1090.10:FF:000010">
    <property type="entry name" value="Lysophospholipase"/>
    <property type="match status" value="1"/>
</dbReference>
<proteinExistence type="inferred from homology"/>
<keyword evidence="5 9" id="KW-0442">Lipid degradation</keyword>
<feature type="domain" description="PLA2c" evidence="12">
    <location>
        <begin position="85"/>
        <end position="662"/>
    </location>
</feature>
<dbReference type="EMBL" id="KI440849">
    <property type="protein sequence ID" value="ERS96673.1"/>
    <property type="molecule type" value="Genomic_DNA"/>
</dbReference>
<evidence type="ECO:0000256" key="1">
    <source>
        <dbReference type="ARBA" id="ARBA00008780"/>
    </source>
</evidence>
<evidence type="ECO:0000256" key="3">
    <source>
        <dbReference type="ARBA" id="ARBA00022729"/>
    </source>
</evidence>
<evidence type="ECO:0000256" key="5">
    <source>
        <dbReference type="ARBA" id="ARBA00022963"/>
    </source>
</evidence>
<reference evidence="14" key="1">
    <citation type="journal article" date="2014" name="Genome Announc.">
        <title>Genome sequence of the pathogenic fungus Sporothrix schenckii (ATCC 58251).</title>
        <authorList>
            <person name="Cuomo C.A."/>
            <person name="Rodriguez-Del Valle N."/>
            <person name="Perez-Sanchez L."/>
            <person name="Abouelleil A."/>
            <person name="Goldberg J."/>
            <person name="Young S."/>
            <person name="Zeng Q."/>
            <person name="Birren B.W."/>
        </authorList>
    </citation>
    <scope>NUCLEOTIDE SEQUENCE [LARGE SCALE GENOMIC DNA]</scope>
    <source>
        <strain evidence="14">ATCC 58251 / de Perez 2211183</strain>
    </source>
</reference>
<dbReference type="SUPFAM" id="SSF52151">
    <property type="entry name" value="FabD/lysophospholipase-like"/>
    <property type="match status" value="1"/>
</dbReference>
<dbReference type="InterPro" id="IPR016035">
    <property type="entry name" value="Acyl_Trfase/lysoPLipase"/>
</dbReference>
<dbReference type="PROSITE" id="PS51210">
    <property type="entry name" value="PLA2C"/>
    <property type="match status" value="1"/>
</dbReference>
<evidence type="ECO:0000256" key="8">
    <source>
        <dbReference type="ARBA" id="ARBA00049531"/>
    </source>
</evidence>
<dbReference type="GO" id="GO:0004623">
    <property type="term" value="F:phospholipase A2 activity"/>
    <property type="evidence" value="ECO:0007669"/>
    <property type="project" value="TreeGrafter"/>
</dbReference>
<dbReference type="STRING" id="1391915.U7PLZ5"/>
<dbReference type="Proteomes" id="UP000018087">
    <property type="component" value="Unassembled WGS sequence"/>
</dbReference>
<evidence type="ECO:0000313" key="13">
    <source>
        <dbReference type="EMBL" id="ERS96673.1"/>
    </source>
</evidence>
<evidence type="ECO:0000256" key="4">
    <source>
        <dbReference type="ARBA" id="ARBA00022801"/>
    </source>
</evidence>
<dbReference type="HOGENOM" id="CLU_014602_0_0_1"/>
<dbReference type="Pfam" id="PF01735">
    <property type="entry name" value="PLA2_B"/>
    <property type="match status" value="1"/>
</dbReference>
<keyword evidence="7" id="KW-0325">Glycoprotein</keyword>
<keyword evidence="3" id="KW-0732">Signal</keyword>
<dbReference type="OrthoDB" id="4084751at2759"/>